<dbReference type="InterPro" id="IPR020617">
    <property type="entry name" value="Thiolase_C"/>
</dbReference>
<dbReference type="OrthoDB" id="9764638at2"/>
<proteinExistence type="inferred from homology"/>
<dbReference type="Gene3D" id="3.40.47.10">
    <property type="match status" value="2"/>
</dbReference>
<comment type="caution">
    <text evidence="8">The sequence shown here is derived from an EMBL/GenBank/DDBJ whole genome shotgun (WGS) entry which is preliminary data.</text>
</comment>
<dbReference type="EMBL" id="SMKI01000825">
    <property type="protein sequence ID" value="TDC60179.1"/>
    <property type="molecule type" value="Genomic_DNA"/>
</dbReference>
<organism evidence="8 9">
    <name type="scientific">Streptomyces hainanensis</name>
    <dbReference type="NCBI Taxonomy" id="402648"/>
    <lineage>
        <taxon>Bacteria</taxon>
        <taxon>Bacillati</taxon>
        <taxon>Actinomycetota</taxon>
        <taxon>Actinomycetes</taxon>
        <taxon>Kitasatosporales</taxon>
        <taxon>Streptomycetaceae</taxon>
        <taxon>Streptomyces</taxon>
    </lineage>
</organism>
<accession>A0A4R4SD62</accession>
<dbReference type="RefSeq" id="WP_132822396.1">
    <property type="nucleotide sequence ID" value="NZ_SMKI01000825.1"/>
</dbReference>
<dbReference type="AlphaFoldDB" id="A0A4R4SD62"/>
<dbReference type="NCBIfam" id="TIGR01930">
    <property type="entry name" value="AcCoA-C-Actrans"/>
    <property type="match status" value="1"/>
</dbReference>
<evidence type="ECO:0000313" key="8">
    <source>
        <dbReference type="EMBL" id="TDC60179.1"/>
    </source>
</evidence>
<dbReference type="PANTHER" id="PTHR43365">
    <property type="entry name" value="BLR7806 PROTEIN"/>
    <property type="match status" value="1"/>
</dbReference>
<keyword evidence="9" id="KW-1185">Reference proteome</keyword>
<feature type="active site" description="Acyl-thioester intermediate" evidence="4">
    <location>
        <position position="93"/>
    </location>
</feature>
<evidence type="ECO:0000313" key="9">
    <source>
        <dbReference type="Proteomes" id="UP000295345"/>
    </source>
</evidence>
<dbReference type="InterPro" id="IPR020613">
    <property type="entry name" value="Thiolase_CS"/>
</dbReference>
<dbReference type="Pfam" id="PF02803">
    <property type="entry name" value="Thiolase_C"/>
    <property type="match status" value="1"/>
</dbReference>
<dbReference type="PROSITE" id="PS00099">
    <property type="entry name" value="THIOLASE_3"/>
    <property type="match status" value="1"/>
</dbReference>
<feature type="active site" description="Proton acceptor" evidence="4">
    <location>
        <position position="360"/>
    </location>
</feature>
<dbReference type="Pfam" id="PF00108">
    <property type="entry name" value="Thiolase_N"/>
    <property type="match status" value="1"/>
</dbReference>
<dbReference type="InterPro" id="IPR020610">
    <property type="entry name" value="Thiolase_AS"/>
</dbReference>
<dbReference type="InterPro" id="IPR016039">
    <property type="entry name" value="Thiolase-like"/>
</dbReference>
<dbReference type="Proteomes" id="UP000295345">
    <property type="component" value="Unassembled WGS sequence"/>
</dbReference>
<evidence type="ECO:0000259" key="7">
    <source>
        <dbReference type="Pfam" id="PF02803"/>
    </source>
</evidence>
<protein>
    <submittedName>
        <fullName evidence="8">Acetyl-CoA C-acetyltransferase</fullName>
        <ecNumber evidence="8">2.3.1.9</ecNumber>
    </submittedName>
</protein>
<name>A0A4R4SD62_9ACTN</name>
<evidence type="ECO:0000259" key="6">
    <source>
        <dbReference type="Pfam" id="PF00108"/>
    </source>
</evidence>
<evidence type="ECO:0000256" key="5">
    <source>
        <dbReference type="RuleBase" id="RU003557"/>
    </source>
</evidence>
<dbReference type="PANTHER" id="PTHR43365:SF1">
    <property type="entry name" value="ACETYL-COA C-ACYLTRANSFERASE"/>
    <property type="match status" value="1"/>
</dbReference>
<dbReference type="PROSITE" id="PS00737">
    <property type="entry name" value="THIOLASE_2"/>
    <property type="match status" value="1"/>
</dbReference>
<dbReference type="SUPFAM" id="SSF53901">
    <property type="entry name" value="Thiolase-like"/>
    <property type="match status" value="2"/>
</dbReference>
<keyword evidence="3 5" id="KW-0012">Acyltransferase</keyword>
<evidence type="ECO:0000256" key="4">
    <source>
        <dbReference type="PIRSR" id="PIRSR000429-1"/>
    </source>
</evidence>
<dbReference type="InterPro" id="IPR002155">
    <property type="entry name" value="Thiolase"/>
</dbReference>
<dbReference type="GO" id="GO:0003985">
    <property type="term" value="F:acetyl-CoA C-acetyltransferase activity"/>
    <property type="evidence" value="ECO:0007669"/>
    <property type="project" value="UniProtKB-EC"/>
</dbReference>
<evidence type="ECO:0000256" key="2">
    <source>
        <dbReference type="ARBA" id="ARBA00022679"/>
    </source>
</evidence>
<dbReference type="PIRSF" id="PIRSF000429">
    <property type="entry name" value="Ac-CoA_Ac_transf"/>
    <property type="match status" value="1"/>
</dbReference>
<dbReference type="EC" id="2.3.1.9" evidence="8"/>
<sequence length="404" mass="42014">MTTDAYVYDAIRTPRGRGKANGSLHGTKPVDLVTGLIGELLRRFPGLDPAAVDDVVLGVVSPVGDQGSDIARIAALAAGLPHTVAGVQENRFCASGLEAVNLAAAKVRSGWEDLVMAGGVESMSRVPIGSDGGAWFLDPETSRATGYVPQGVGADLIATIEGFGRRDVDAYAAESQARAAAAWKDGRFDRSVVPVVDRSGIPVLERDEHLRPGTTADSLAALTPSFAALGEAGGFDALALRTYHWLERIDHVHHAGNSSGIVDGAALTLIGSRAAGERFAMTPRARIVSAAVSGADPTIMLTGPAPATRKALAKAGLTMDDIDLIEINEAFAAVVLRFMREFDLGPDRVNVNGGAIAMGHPLGATGAMILGTLVDELERRELRRGLVTLCVGGGMGIATVVERV</sequence>
<feature type="domain" description="Thiolase C-terminal" evidence="7">
    <location>
        <begin position="282"/>
        <end position="403"/>
    </location>
</feature>
<comment type="similarity">
    <text evidence="1 5">Belongs to the thiolase-like superfamily. Thiolase family.</text>
</comment>
<evidence type="ECO:0000256" key="3">
    <source>
        <dbReference type="ARBA" id="ARBA00023315"/>
    </source>
</evidence>
<feature type="active site" description="Proton acceptor" evidence="4">
    <location>
        <position position="390"/>
    </location>
</feature>
<reference evidence="8 9" key="1">
    <citation type="submission" date="2019-03" db="EMBL/GenBank/DDBJ databases">
        <title>Draft genome sequences of novel Actinobacteria.</title>
        <authorList>
            <person name="Sahin N."/>
            <person name="Ay H."/>
            <person name="Saygin H."/>
        </authorList>
    </citation>
    <scope>NUCLEOTIDE SEQUENCE [LARGE SCALE GENOMIC DNA]</scope>
    <source>
        <strain evidence="8 9">DSM 41900</strain>
    </source>
</reference>
<keyword evidence="2 5" id="KW-0808">Transferase</keyword>
<dbReference type="InterPro" id="IPR020616">
    <property type="entry name" value="Thiolase_N"/>
</dbReference>
<evidence type="ECO:0000256" key="1">
    <source>
        <dbReference type="ARBA" id="ARBA00010982"/>
    </source>
</evidence>
<dbReference type="NCBIfam" id="NF006090">
    <property type="entry name" value="PRK08242.1"/>
    <property type="match status" value="1"/>
</dbReference>
<gene>
    <name evidence="8" type="ORF">E1283_36220</name>
</gene>
<dbReference type="CDD" id="cd00751">
    <property type="entry name" value="thiolase"/>
    <property type="match status" value="1"/>
</dbReference>
<feature type="domain" description="Thiolase N-terminal" evidence="6">
    <location>
        <begin position="6"/>
        <end position="230"/>
    </location>
</feature>